<gene>
    <name evidence="3" type="primary">gspK</name>
    <name evidence="3" type="ORF">G9Q37_20575</name>
</gene>
<dbReference type="PANTHER" id="PTHR38831">
    <property type="entry name" value="TYPE II SECRETION SYSTEM PROTEIN K"/>
    <property type="match status" value="1"/>
</dbReference>
<dbReference type="Pfam" id="PF03934">
    <property type="entry name" value="T2SSK"/>
    <property type="match status" value="1"/>
</dbReference>
<dbReference type="PANTHER" id="PTHR38831:SF1">
    <property type="entry name" value="TYPE II SECRETION SYSTEM PROTEIN K-RELATED"/>
    <property type="match status" value="1"/>
</dbReference>
<proteinExistence type="inferred from homology"/>
<dbReference type="EMBL" id="CP049989">
    <property type="protein sequence ID" value="QIM54384.1"/>
    <property type="molecule type" value="Genomic_DNA"/>
</dbReference>
<dbReference type="InterPro" id="IPR049179">
    <property type="entry name" value="T2SSK_SAM-like_2nd"/>
</dbReference>
<dbReference type="GO" id="GO:0005886">
    <property type="term" value="C:plasma membrane"/>
    <property type="evidence" value="ECO:0007669"/>
    <property type="project" value="UniProtKB-SubCell"/>
</dbReference>
<dbReference type="Gene3D" id="3.30.1300.30">
    <property type="entry name" value="GSPII I/J protein-like"/>
    <property type="match status" value="2"/>
</dbReference>
<dbReference type="SUPFAM" id="SSF47781">
    <property type="entry name" value="RuvA domain 2-like"/>
    <property type="match status" value="1"/>
</dbReference>
<feature type="domain" description="T2SS protein K second SAM-like" evidence="2">
    <location>
        <begin position="225"/>
        <end position="278"/>
    </location>
</feature>
<dbReference type="KEGG" id="hcz:G9Q37_20575"/>
<comment type="subcellular location">
    <subcellularLocation>
        <location evidence="1">Cell inner membrane</location>
    </subcellularLocation>
</comment>
<dbReference type="RefSeq" id="WP_166230301.1">
    <property type="nucleotide sequence ID" value="NZ_CP049989.1"/>
</dbReference>
<keyword evidence="4" id="KW-1185">Reference proteome</keyword>
<dbReference type="InterPro" id="IPR005628">
    <property type="entry name" value="GspK"/>
</dbReference>
<evidence type="ECO:0000259" key="2">
    <source>
        <dbReference type="Pfam" id="PF03934"/>
    </source>
</evidence>
<sequence length="326" mass="36063">MSAGARTQRGAALLLAMLTVTLVAALAASAAWQQWRAIEIERAERQRGQAAWILAGALDWARLILREDARGNQTSGNPDHLGEPWALPLEEARLSSFLAADRDNNADSVLQAFLSGEMIDLQSRLNFNNVIRREGSGSALKVELSEPDLQALQRLYEGLGLPLGELQAAANELLASTRLSLTDPQPSRTALLPTKFSQLAWLGISRESLARLEPHLTVLPQRTTLNLNTASAEAIAASSPGLDLARARRLIAVRERTPFRSLAEAARVLGASEVPPLSDQYHGVRSEHFEVRGRLRLDDTIIEERSLVVRRNLDVRIVWRERFTRR</sequence>
<dbReference type="SUPFAM" id="SSF54523">
    <property type="entry name" value="Pili subunits"/>
    <property type="match status" value="1"/>
</dbReference>
<keyword evidence="1" id="KW-1003">Cell membrane</keyword>
<keyword evidence="1" id="KW-0472">Membrane</keyword>
<dbReference type="InterPro" id="IPR045584">
    <property type="entry name" value="Pilin-like"/>
</dbReference>
<dbReference type="Proteomes" id="UP000503162">
    <property type="component" value="Chromosome"/>
</dbReference>
<reference evidence="3 4" key="1">
    <citation type="submission" date="2020-03" db="EMBL/GenBank/DDBJ databases">
        <title>Hydrogenophaga sp. nov. isolated from cyanobacterial mat.</title>
        <authorList>
            <person name="Thorat V."/>
            <person name="Kirdat K."/>
            <person name="Tiwarekar B."/>
            <person name="Costa E.D."/>
            <person name="Yadav A."/>
        </authorList>
    </citation>
    <scope>NUCLEOTIDE SEQUENCE [LARGE SCALE GENOMIC DNA]</scope>
    <source>
        <strain evidence="3 4">BA0156</strain>
    </source>
</reference>
<dbReference type="InterPro" id="IPR010994">
    <property type="entry name" value="RuvA_2-like"/>
</dbReference>
<dbReference type="AlphaFoldDB" id="A0A6G8IMH5"/>
<name>A0A6G8IMH5_9BURK</name>
<dbReference type="NCBIfam" id="NF037980">
    <property type="entry name" value="T2SS_GspK"/>
    <property type="match status" value="1"/>
</dbReference>
<dbReference type="InterPro" id="IPR038072">
    <property type="entry name" value="GspK_central_sf"/>
</dbReference>
<dbReference type="Gene3D" id="1.10.40.60">
    <property type="entry name" value="EpsJ-like"/>
    <property type="match status" value="3"/>
</dbReference>
<dbReference type="GO" id="GO:0009306">
    <property type="term" value="P:protein secretion"/>
    <property type="evidence" value="ECO:0007669"/>
    <property type="project" value="InterPro"/>
</dbReference>
<comment type="similarity">
    <text evidence="1">Belongs to the GSP K family.</text>
</comment>
<protein>
    <recommendedName>
        <fullName evidence="1">Type II secretion system protein K</fullName>
    </recommendedName>
</protein>
<keyword evidence="1" id="KW-0997">Cell inner membrane</keyword>
<organism evidence="3 4">
    <name type="scientific">Hydrogenophaga crocea</name>
    <dbReference type="NCBI Taxonomy" id="2716225"/>
    <lineage>
        <taxon>Bacteria</taxon>
        <taxon>Pseudomonadati</taxon>
        <taxon>Pseudomonadota</taxon>
        <taxon>Betaproteobacteria</taxon>
        <taxon>Burkholderiales</taxon>
        <taxon>Comamonadaceae</taxon>
        <taxon>Hydrogenophaga</taxon>
    </lineage>
</organism>
<evidence type="ECO:0000313" key="4">
    <source>
        <dbReference type="Proteomes" id="UP000503162"/>
    </source>
</evidence>
<keyword evidence="1" id="KW-0813">Transport</keyword>
<evidence type="ECO:0000256" key="1">
    <source>
        <dbReference type="PIRNR" id="PIRNR002786"/>
    </source>
</evidence>
<accession>A0A6G8IMH5</accession>
<dbReference type="PIRSF" id="PIRSF002786">
    <property type="entry name" value="XcpX"/>
    <property type="match status" value="1"/>
</dbReference>
<evidence type="ECO:0000313" key="3">
    <source>
        <dbReference type="EMBL" id="QIM54384.1"/>
    </source>
</evidence>